<dbReference type="Proteomes" id="UP000708208">
    <property type="component" value="Unassembled WGS sequence"/>
</dbReference>
<reference evidence="2" key="1">
    <citation type="submission" date="2021-06" db="EMBL/GenBank/DDBJ databases">
        <authorList>
            <person name="Hodson N. C."/>
            <person name="Mongue J. A."/>
            <person name="Jaron S. K."/>
        </authorList>
    </citation>
    <scope>NUCLEOTIDE SEQUENCE</scope>
</reference>
<feature type="region of interest" description="Disordered" evidence="1">
    <location>
        <begin position="229"/>
        <end position="269"/>
    </location>
</feature>
<protein>
    <submittedName>
        <fullName evidence="2">Uncharacterized protein</fullName>
    </submittedName>
</protein>
<feature type="non-terminal residue" evidence="2">
    <location>
        <position position="269"/>
    </location>
</feature>
<organism evidence="2 3">
    <name type="scientific">Allacma fusca</name>
    <dbReference type="NCBI Taxonomy" id="39272"/>
    <lineage>
        <taxon>Eukaryota</taxon>
        <taxon>Metazoa</taxon>
        <taxon>Ecdysozoa</taxon>
        <taxon>Arthropoda</taxon>
        <taxon>Hexapoda</taxon>
        <taxon>Collembola</taxon>
        <taxon>Symphypleona</taxon>
        <taxon>Sminthuridae</taxon>
        <taxon>Allacma</taxon>
    </lineage>
</organism>
<name>A0A8J2PT93_9HEXA</name>
<proteinExistence type="predicted"/>
<dbReference type="AlphaFoldDB" id="A0A8J2PT93"/>
<gene>
    <name evidence="2" type="ORF">AFUS01_LOCUS32242</name>
</gene>
<feature type="compositionally biased region" description="Polar residues" evidence="1">
    <location>
        <begin position="151"/>
        <end position="167"/>
    </location>
</feature>
<feature type="compositionally biased region" description="Low complexity" evidence="1">
    <location>
        <begin position="168"/>
        <end position="188"/>
    </location>
</feature>
<dbReference type="EMBL" id="CAJVCH010524910">
    <property type="protein sequence ID" value="CAG7821940.1"/>
    <property type="molecule type" value="Genomic_DNA"/>
</dbReference>
<keyword evidence="3" id="KW-1185">Reference proteome</keyword>
<comment type="caution">
    <text evidence="2">The sequence shown here is derived from an EMBL/GenBank/DDBJ whole genome shotgun (WGS) entry which is preliminary data.</text>
</comment>
<evidence type="ECO:0000256" key="1">
    <source>
        <dbReference type="SAM" id="MobiDB-lite"/>
    </source>
</evidence>
<sequence>LSDARQLLSGQSGLYAQSLGPTQATLIDVSSLSQPKYQQAQAANVYYTQTAIPQTQTQVLQSLTSQQDLTSALYAAAAAQQQQQQQQQQVSAQQVYQYQSLANSPAASTIALTSPSGSGQEATYTYSAQQQPQQGQMYVLQPDGKTYLPYNPSTGQLVQSNPADQTRSQSLSHIQSQLSQSQFQSRSSEQIDKSASAESTHPQLQQHVLRLQQEQQAKIQQEQAYRQHILSKHRSHYQTETDQSGSAEKESPAVNIHSHSGQQAHAAVN</sequence>
<evidence type="ECO:0000313" key="2">
    <source>
        <dbReference type="EMBL" id="CAG7821940.1"/>
    </source>
</evidence>
<feature type="region of interest" description="Disordered" evidence="1">
    <location>
        <begin position="149"/>
        <end position="203"/>
    </location>
</feature>
<feature type="non-terminal residue" evidence="2">
    <location>
        <position position="1"/>
    </location>
</feature>
<accession>A0A8J2PT93</accession>
<evidence type="ECO:0000313" key="3">
    <source>
        <dbReference type="Proteomes" id="UP000708208"/>
    </source>
</evidence>